<accession>A0ABS7AJD9</accession>
<evidence type="ECO:0000259" key="1">
    <source>
        <dbReference type="Pfam" id="PF07872"/>
    </source>
</evidence>
<evidence type="ECO:0000313" key="3">
    <source>
        <dbReference type="Proteomes" id="UP001519921"/>
    </source>
</evidence>
<gene>
    <name evidence="2" type="ORF">KYD98_01630</name>
</gene>
<sequence>MAINKFVKDTIMSIEIQKGVDKSGDPVFTKKNFSSVKEDASEENVYDVAQAIKDIMDGETRSTFITVSSKLMKA</sequence>
<dbReference type="Proteomes" id="UP001519921">
    <property type="component" value="Unassembled WGS sequence"/>
</dbReference>
<comment type="caution">
    <text evidence="2">The sequence shown here is derived from an EMBL/GenBank/DDBJ whole genome shotgun (WGS) entry which is preliminary data.</text>
</comment>
<reference evidence="2 3" key="1">
    <citation type="submission" date="2021-07" db="EMBL/GenBank/DDBJ databases">
        <title>Clostridium weizhouense sp. nov., an anaerobic bacterium isolated from activated sludge of Petroleum wastewater.</title>
        <authorList>
            <person name="Li Q."/>
        </authorList>
    </citation>
    <scope>NUCLEOTIDE SEQUENCE [LARGE SCALE GENOMIC DNA]</scope>
    <source>
        <strain evidence="2 3">YB-6</strain>
    </source>
</reference>
<dbReference type="EMBL" id="JAHXPT010000001">
    <property type="protein sequence ID" value="MBW6408789.1"/>
    <property type="molecule type" value="Genomic_DNA"/>
</dbReference>
<name>A0ABS7AJD9_9CLOT</name>
<feature type="domain" description="DUF1659" evidence="1">
    <location>
        <begin position="2"/>
        <end position="71"/>
    </location>
</feature>
<protein>
    <submittedName>
        <fullName evidence="2">DUF1659 domain-containing protein</fullName>
    </submittedName>
</protein>
<evidence type="ECO:0000313" key="2">
    <source>
        <dbReference type="EMBL" id="MBW6408789.1"/>
    </source>
</evidence>
<dbReference type="InterPro" id="IPR012454">
    <property type="entry name" value="DUF1659"/>
</dbReference>
<proteinExistence type="predicted"/>
<keyword evidence="3" id="KW-1185">Reference proteome</keyword>
<dbReference type="Pfam" id="PF07872">
    <property type="entry name" value="DUF1659"/>
    <property type="match status" value="1"/>
</dbReference>
<dbReference type="RefSeq" id="WP_219777845.1">
    <property type="nucleotide sequence ID" value="NZ_JAHXPT010000001.1"/>
</dbReference>
<organism evidence="2 3">
    <name type="scientific">Clostridium weizhouense</name>
    <dbReference type="NCBI Taxonomy" id="2859781"/>
    <lineage>
        <taxon>Bacteria</taxon>
        <taxon>Bacillati</taxon>
        <taxon>Bacillota</taxon>
        <taxon>Clostridia</taxon>
        <taxon>Eubacteriales</taxon>
        <taxon>Clostridiaceae</taxon>
        <taxon>Clostridium</taxon>
    </lineage>
</organism>